<dbReference type="EMBL" id="MH647062">
    <property type="protein sequence ID" value="AYD91421.1"/>
    <property type="molecule type" value="Genomic_DNA"/>
</dbReference>
<organism evidence="1">
    <name type="scientific">Volvariella volvacea</name>
    <dbReference type="NCBI Taxonomy" id="36659"/>
    <lineage>
        <taxon>Eukaryota</taxon>
        <taxon>Fungi</taxon>
        <taxon>Dikarya</taxon>
        <taxon>Basidiomycota</taxon>
        <taxon>Agaricomycotina</taxon>
        <taxon>Agaricomycetes</taxon>
        <taxon>Agaricomycetidae</taxon>
        <taxon>Agaricales</taxon>
        <taxon>Pluteineae</taxon>
        <taxon>Pluteaceae</taxon>
        <taxon>Volvariella</taxon>
    </lineage>
</organism>
<name>A0A5H2QBC7_9AGAR</name>
<dbReference type="AlphaFoldDB" id="A0A5H2QBC7"/>
<evidence type="ECO:0000313" key="1">
    <source>
        <dbReference type="EMBL" id="AYD91421.1"/>
    </source>
</evidence>
<gene>
    <name evidence="1" type="primary">orf115</name>
</gene>
<keyword evidence="1" id="KW-0496">Mitochondrion</keyword>
<reference evidence="1" key="1">
    <citation type="submission" date="2018-07" db="EMBL/GenBank/DDBJ databases">
        <authorList>
            <person name="Wan J."/>
            <person name="Li Y."/>
            <person name="Wang H."/>
            <person name="Tang L."/>
            <person name="Li Z."/>
            <person name="Tan Q."/>
            <person name="Bao D."/>
            <person name="Yang R."/>
        </authorList>
    </citation>
    <scope>NUCLEOTIDE SEQUENCE</scope>
    <source>
        <strain evidence="1">Tai8</strain>
    </source>
</reference>
<proteinExistence type="predicted"/>
<sequence length="115" mass="12990">MNLTPLPCVVMHWLCGAKALLRRAKHSKPLLMLRKPLLMLRKALPGSQVVVTQPTPLVVITTIRGWPWFCHYYYCLPSAYQAIVVITTRPVLRSRVAIPSLKPRKTRCLASSSGR</sequence>
<protein>
    <submittedName>
        <fullName evidence="1">Uncharacterized protein</fullName>
    </submittedName>
</protein>
<accession>A0A5H2QBC7</accession>
<geneLocation type="mitochondrion" evidence="1"/>